<comment type="similarity">
    <text evidence="2">Belongs to the G-protein coupled receptor 1 family.</text>
</comment>
<name>A0ABR1AME3_POLSC</name>
<accession>A0ABR1AME3</accession>
<evidence type="ECO:0000256" key="5">
    <source>
        <dbReference type="ARBA" id="ARBA00022989"/>
    </source>
</evidence>
<keyword evidence="4 11" id="KW-0812">Transmembrane</keyword>
<dbReference type="SUPFAM" id="SSF81321">
    <property type="entry name" value="Family A G protein-coupled receptor-like"/>
    <property type="match status" value="1"/>
</dbReference>
<keyword evidence="10" id="KW-0807">Transducer</keyword>
<proteinExistence type="inferred from homology"/>
<evidence type="ECO:0000256" key="11">
    <source>
        <dbReference type="SAM" id="Phobius"/>
    </source>
</evidence>
<dbReference type="InterPro" id="IPR017452">
    <property type="entry name" value="GPCR_Rhodpsn_7TM"/>
</dbReference>
<dbReference type="EMBL" id="JAWJWF010000047">
    <property type="protein sequence ID" value="KAK6622455.1"/>
    <property type="molecule type" value="Genomic_DNA"/>
</dbReference>
<feature type="transmembrane region" description="Helical" evidence="11">
    <location>
        <begin position="55"/>
        <end position="77"/>
    </location>
</feature>
<evidence type="ECO:0000256" key="3">
    <source>
        <dbReference type="ARBA" id="ARBA00022475"/>
    </source>
</evidence>
<dbReference type="Pfam" id="PF00001">
    <property type="entry name" value="7tm_1"/>
    <property type="match status" value="1"/>
</dbReference>
<evidence type="ECO:0000256" key="4">
    <source>
        <dbReference type="ARBA" id="ARBA00022692"/>
    </source>
</evidence>
<dbReference type="PRINTS" id="PR00237">
    <property type="entry name" value="GPCRRHODOPSN"/>
</dbReference>
<keyword evidence="9" id="KW-0325">Glycoprotein</keyword>
<dbReference type="Proteomes" id="UP001359485">
    <property type="component" value="Unassembled WGS sequence"/>
</dbReference>
<keyword evidence="3" id="KW-1003">Cell membrane</keyword>
<evidence type="ECO:0000256" key="8">
    <source>
        <dbReference type="ARBA" id="ARBA00023170"/>
    </source>
</evidence>
<feature type="transmembrane region" description="Helical" evidence="11">
    <location>
        <begin position="20"/>
        <end position="48"/>
    </location>
</feature>
<comment type="subcellular location">
    <subcellularLocation>
        <location evidence="1">Cell membrane</location>
        <topology evidence="1">Multi-pass membrane protein</topology>
    </subcellularLocation>
</comment>
<feature type="domain" description="G-protein coupled receptors family 1 profile" evidence="12">
    <location>
        <begin position="38"/>
        <end position="77"/>
    </location>
</feature>
<protein>
    <recommendedName>
        <fullName evidence="12">G-protein coupled receptors family 1 profile domain-containing protein</fullName>
    </recommendedName>
</protein>
<reference evidence="13 14" key="1">
    <citation type="submission" date="2023-09" db="EMBL/GenBank/DDBJ databases">
        <title>Genomes of two closely related lineages of the louse Polyplax serrata with different host specificities.</title>
        <authorList>
            <person name="Martinu J."/>
            <person name="Tarabai H."/>
            <person name="Stefka J."/>
            <person name="Hypsa V."/>
        </authorList>
    </citation>
    <scope>NUCLEOTIDE SEQUENCE [LARGE SCALE GENOMIC DNA]</scope>
    <source>
        <strain evidence="13">98ZLc_SE</strain>
    </source>
</reference>
<dbReference type="InterPro" id="IPR000276">
    <property type="entry name" value="GPCR_Rhodpsn"/>
</dbReference>
<evidence type="ECO:0000313" key="13">
    <source>
        <dbReference type="EMBL" id="KAK6622455.1"/>
    </source>
</evidence>
<comment type="caution">
    <text evidence="13">The sequence shown here is derived from an EMBL/GenBank/DDBJ whole genome shotgun (WGS) entry which is preliminary data.</text>
</comment>
<evidence type="ECO:0000256" key="2">
    <source>
        <dbReference type="ARBA" id="ARBA00010663"/>
    </source>
</evidence>
<evidence type="ECO:0000256" key="7">
    <source>
        <dbReference type="ARBA" id="ARBA00023136"/>
    </source>
</evidence>
<dbReference type="Gene3D" id="1.20.1070.10">
    <property type="entry name" value="Rhodopsin 7-helix transmembrane proteins"/>
    <property type="match status" value="1"/>
</dbReference>
<keyword evidence="6" id="KW-0297">G-protein coupled receptor</keyword>
<evidence type="ECO:0000256" key="9">
    <source>
        <dbReference type="ARBA" id="ARBA00023180"/>
    </source>
</evidence>
<organism evidence="13 14">
    <name type="scientific">Polyplax serrata</name>
    <name type="common">Common mouse louse</name>
    <dbReference type="NCBI Taxonomy" id="468196"/>
    <lineage>
        <taxon>Eukaryota</taxon>
        <taxon>Metazoa</taxon>
        <taxon>Ecdysozoa</taxon>
        <taxon>Arthropoda</taxon>
        <taxon>Hexapoda</taxon>
        <taxon>Insecta</taxon>
        <taxon>Pterygota</taxon>
        <taxon>Neoptera</taxon>
        <taxon>Paraneoptera</taxon>
        <taxon>Psocodea</taxon>
        <taxon>Troctomorpha</taxon>
        <taxon>Phthiraptera</taxon>
        <taxon>Anoplura</taxon>
        <taxon>Polyplacidae</taxon>
        <taxon>Polyplax</taxon>
    </lineage>
</organism>
<keyword evidence="7 11" id="KW-0472">Membrane</keyword>
<evidence type="ECO:0000256" key="1">
    <source>
        <dbReference type="ARBA" id="ARBA00004651"/>
    </source>
</evidence>
<sequence length="130" mass="14300">MNESDACDSLIDKVNWTDAISLLVLAILLVINVMVVLGNCLVIAAVYISSKLRTVTNLFIVSLAVADLMVGVAVLPFSATWEVFKKLGGKATVNPQHRGSKLGWETDRISQHLADVCRLPKKLKREERKP</sequence>
<gene>
    <name evidence="13" type="ORF">RUM44_002266</name>
</gene>
<keyword evidence="14" id="KW-1185">Reference proteome</keyword>
<evidence type="ECO:0000256" key="6">
    <source>
        <dbReference type="ARBA" id="ARBA00023040"/>
    </source>
</evidence>
<evidence type="ECO:0000259" key="12">
    <source>
        <dbReference type="PROSITE" id="PS50262"/>
    </source>
</evidence>
<dbReference type="PROSITE" id="PS50262">
    <property type="entry name" value="G_PROTEIN_RECEP_F1_2"/>
    <property type="match status" value="1"/>
</dbReference>
<dbReference type="PANTHER" id="PTHR24248">
    <property type="entry name" value="ADRENERGIC RECEPTOR-RELATED G-PROTEIN COUPLED RECEPTOR"/>
    <property type="match status" value="1"/>
</dbReference>
<evidence type="ECO:0000313" key="14">
    <source>
        <dbReference type="Proteomes" id="UP001359485"/>
    </source>
</evidence>
<keyword evidence="8" id="KW-0675">Receptor</keyword>
<evidence type="ECO:0000256" key="10">
    <source>
        <dbReference type="ARBA" id="ARBA00023224"/>
    </source>
</evidence>
<dbReference type="PANTHER" id="PTHR24248:SF174">
    <property type="entry name" value="TYRAMINE_OCTOPAMINE RECEPTOR"/>
    <property type="match status" value="1"/>
</dbReference>
<keyword evidence="5 11" id="KW-1133">Transmembrane helix</keyword>